<dbReference type="EMBL" id="QKWP01000192">
    <property type="protein sequence ID" value="RIB25000.1"/>
    <property type="molecule type" value="Genomic_DNA"/>
</dbReference>
<dbReference type="STRING" id="44941.A0A397VR42"/>
<keyword evidence="3" id="KW-1185">Reference proteome</keyword>
<reference evidence="2 3" key="1">
    <citation type="submission" date="2018-06" db="EMBL/GenBank/DDBJ databases">
        <title>Comparative genomics reveals the genomic features of Rhizophagus irregularis, R. cerebriforme, R. diaphanum and Gigaspora rosea, and their symbiotic lifestyle signature.</title>
        <authorList>
            <person name="Morin E."/>
            <person name="San Clemente H."/>
            <person name="Chen E.C.H."/>
            <person name="De La Providencia I."/>
            <person name="Hainaut M."/>
            <person name="Kuo A."/>
            <person name="Kohler A."/>
            <person name="Murat C."/>
            <person name="Tang N."/>
            <person name="Roy S."/>
            <person name="Loubradou J."/>
            <person name="Henrissat B."/>
            <person name="Grigoriev I.V."/>
            <person name="Corradi N."/>
            <person name="Roux C."/>
            <person name="Martin F.M."/>
        </authorList>
    </citation>
    <scope>NUCLEOTIDE SEQUENCE [LARGE SCALE GENOMIC DNA]</scope>
    <source>
        <strain evidence="2 3">DAOM 194757</strain>
    </source>
</reference>
<evidence type="ECO:0000256" key="1">
    <source>
        <dbReference type="SAM" id="Phobius"/>
    </source>
</evidence>
<feature type="transmembrane region" description="Helical" evidence="1">
    <location>
        <begin position="21"/>
        <end position="45"/>
    </location>
</feature>
<accession>A0A397VR42</accession>
<gene>
    <name evidence="2" type="ORF">C2G38_2167047</name>
</gene>
<protein>
    <submittedName>
        <fullName evidence="2">Uncharacterized protein</fullName>
    </submittedName>
</protein>
<name>A0A397VR42_9GLOM</name>
<proteinExistence type="predicted"/>
<dbReference type="OrthoDB" id="2421077at2759"/>
<comment type="caution">
    <text evidence="2">The sequence shown here is derived from an EMBL/GenBank/DDBJ whole genome shotgun (WGS) entry which is preliminary data.</text>
</comment>
<keyword evidence="1" id="KW-0472">Membrane</keyword>
<dbReference type="AlphaFoldDB" id="A0A397VR42"/>
<organism evidence="2 3">
    <name type="scientific">Gigaspora rosea</name>
    <dbReference type="NCBI Taxonomy" id="44941"/>
    <lineage>
        <taxon>Eukaryota</taxon>
        <taxon>Fungi</taxon>
        <taxon>Fungi incertae sedis</taxon>
        <taxon>Mucoromycota</taxon>
        <taxon>Glomeromycotina</taxon>
        <taxon>Glomeromycetes</taxon>
        <taxon>Diversisporales</taxon>
        <taxon>Gigasporaceae</taxon>
        <taxon>Gigaspora</taxon>
    </lineage>
</organism>
<dbReference type="Proteomes" id="UP000266673">
    <property type="component" value="Unassembled WGS sequence"/>
</dbReference>
<sequence>MIFENLFQKYRETEPTSLFRLKNFVLTILLIALLGYTWVIIWGIYNDNPVIQNSIAEETFIPAPVVHIYSKQQTNISCHFVNASGPHDCKQYLIIANNTNNDDNGYHHTYFMTEDLSFSAIPNNGINSLEFRIYLNDTNFNLSDSTILPFIIFSMSDKDLFKRYDKVLILTNQLSTYSKLPQTLLNKSLYNLASNNSYKTKINKRRKEIMLPSWENFIGFSSKLESMPYLTSTLETFPASNVVSEFPTLPLLMKIEVEVQSFIVQVETDKRIKTVITSLGLIGGAIVIKPWGWIQKYGFKINNSVQAQLIDKFEIIPLVRHSKTTNNSKKHELKKRLDSLQLFLTEYVVDVQYLEEIYKKNINKKGNFI</sequence>
<keyword evidence="1" id="KW-0812">Transmembrane</keyword>
<keyword evidence="1" id="KW-1133">Transmembrane helix</keyword>
<evidence type="ECO:0000313" key="2">
    <source>
        <dbReference type="EMBL" id="RIB25000.1"/>
    </source>
</evidence>
<evidence type="ECO:0000313" key="3">
    <source>
        <dbReference type="Proteomes" id="UP000266673"/>
    </source>
</evidence>